<dbReference type="PATRIC" id="fig|1705564.3.peg.639"/>
<sequence>MHYWNKEIETMKRQDLENYQLKHLKNILKHAYYNSLFYRDTFNSAGVSPDDINSLDDLQKLPLMIKDDIRKDQEAFPPLGQITSVPQKEIVYISVSSGSTGLPTASPFTAQDFEDWIDYEARQFYSSGMRPKDRYCHALNMSLFVGGPCVLGAQRIGALSIHAGTLPSERLLKIITQFQPTIIWTTPSYAWYLGETAKKQDIDVAQDTSIKKIFVAGEPGGSIKETKKSIEIYD</sequence>
<evidence type="ECO:0000259" key="1">
    <source>
        <dbReference type="Pfam" id="PF00501"/>
    </source>
</evidence>
<evidence type="ECO:0000313" key="2">
    <source>
        <dbReference type="EMBL" id="KYC52775.1"/>
    </source>
</evidence>
<dbReference type="AlphaFoldDB" id="A0A150J6M9"/>
<evidence type="ECO:0000313" key="3">
    <source>
        <dbReference type="Proteomes" id="UP000075578"/>
    </source>
</evidence>
<organism evidence="2 3">
    <name type="scientific">Candidatus Methanofastidiosum methylothiophilum</name>
    <dbReference type="NCBI Taxonomy" id="1705564"/>
    <lineage>
        <taxon>Archaea</taxon>
        <taxon>Methanobacteriati</taxon>
        <taxon>Methanobacteriota</taxon>
        <taxon>Stenosarchaea group</taxon>
        <taxon>Candidatus Methanofastidiosia</taxon>
        <taxon>Candidatus Methanofastidiosales</taxon>
        <taxon>Candidatus Methanofastidiosaceae</taxon>
        <taxon>Candidatus Methanofastidiosum</taxon>
    </lineage>
</organism>
<name>A0A150J6M9_9EURY</name>
<comment type="caution">
    <text evidence="2">The sequence shown here is derived from an EMBL/GenBank/DDBJ whole genome shotgun (WGS) entry which is preliminary data.</text>
</comment>
<protein>
    <submittedName>
        <fullName evidence="2">AMP-binding enzyme</fullName>
    </submittedName>
</protein>
<dbReference type="Proteomes" id="UP000075578">
    <property type="component" value="Unassembled WGS sequence"/>
</dbReference>
<dbReference type="PANTHER" id="PTHR43845:SF1">
    <property type="entry name" value="BLR5969 PROTEIN"/>
    <property type="match status" value="1"/>
</dbReference>
<dbReference type="EMBL" id="LNGD01000024">
    <property type="protein sequence ID" value="KYC52775.1"/>
    <property type="molecule type" value="Genomic_DNA"/>
</dbReference>
<gene>
    <name evidence="2" type="ORF">AMQ74_00624</name>
</gene>
<dbReference type="Gene3D" id="3.40.50.12780">
    <property type="entry name" value="N-terminal domain of ligase-like"/>
    <property type="match status" value="1"/>
</dbReference>
<dbReference type="SUPFAM" id="SSF56801">
    <property type="entry name" value="Acetyl-CoA synthetase-like"/>
    <property type="match status" value="1"/>
</dbReference>
<feature type="domain" description="AMP-dependent synthetase/ligase" evidence="1">
    <location>
        <begin position="19"/>
        <end position="219"/>
    </location>
</feature>
<proteinExistence type="predicted"/>
<dbReference type="InterPro" id="IPR000873">
    <property type="entry name" value="AMP-dep_synth/lig_dom"/>
</dbReference>
<dbReference type="PANTHER" id="PTHR43845">
    <property type="entry name" value="BLR5969 PROTEIN"/>
    <property type="match status" value="1"/>
</dbReference>
<reference evidence="2 3" key="1">
    <citation type="journal article" date="2016" name="ISME J.">
        <title>Chasing the elusive Euryarchaeota class WSA2: genomes reveal a uniquely fastidious methyl-reducing methanogen.</title>
        <authorList>
            <person name="Nobu M.K."/>
            <person name="Narihiro T."/>
            <person name="Kuroda K."/>
            <person name="Mei R."/>
            <person name="Liu W.T."/>
        </authorList>
    </citation>
    <scope>NUCLEOTIDE SEQUENCE [LARGE SCALE GENOMIC DNA]</scope>
    <source>
        <strain evidence="2">U1lsi0528_Bin089</strain>
    </source>
</reference>
<dbReference type="InterPro" id="IPR042099">
    <property type="entry name" value="ANL_N_sf"/>
</dbReference>
<dbReference type="Pfam" id="PF00501">
    <property type="entry name" value="AMP-binding"/>
    <property type="match status" value="1"/>
</dbReference>
<accession>A0A150J6M9</accession>